<dbReference type="HAMAP" id="MF_00536">
    <property type="entry name" value="PdxA"/>
    <property type="match status" value="1"/>
</dbReference>
<keyword evidence="2 7" id="KW-0479">Metal-binding</keyword>
<keyword evidence="6 7" id="KW-0664">Pyridoxine biosynthesis</keyword>
<feature type="binding site" evidence="7">
    <location>
        <position position="276"/>
    </location>
    <ligand>
        <name>a divalent metal cation</name>
        <dbReference type="ChEBI" id="CHEBI:60240"/>
        <note>ligand shared between dimeric partners</note>
    </ligand>
</feature>
<comment type="subunit">
    <text evidence="7">Homodimer.</text>
</comment>
<evidence type="ECO:0000256" key="3">
    <source>
        <dbReference type="ARBA" id="ARBA00022857"/>
    </source>
</evidence>
<dbReference type="NCBIfam" id="NF003699">
    <property type="entry name" value="PRK05312.1"/>
    <property type="match status" value="1"/>
</dbReference>
<dbReference type="Pfam" id="PF04166">
    <property type="entry name" value="PdxA"/>
    <property type="match status" value="1"/>
</dbReference>
<evidence type="ECO:0000313" key="8">
    <source>
        <dbReference type="EMBL" id="MFC4351644.1"/>
    </source>
</evidence>
<evidence type="ECO:0000313" key="9">
    <source>
        <dbReference type="Proteomes" id="UP001595799"/>
    </source>
</evidence>
<evidence type="ECO:0000256" key="7">
    <source>
        <dbReference type="HAMAP-Rule" id="MF_00536"/>
    </source>
</evidence>
<feature type="binding site" evidence="7">
    <location>
        <position position="302"/>
    </location>
    <ligand>
        <name>substrate</name>
    </ligand>
</feature>
<dbReference type="GO" id="GO:0050570">
    <property type="term" value="F:4-hydroxythreonine-4-phosphate dehydrogenase activity"/>
    <property type="evidence" value="ECO:0007669"/>
    <property type="project" value="UniProtKB-EC"/>
</dbReference>
<dbReference type="SUPFAM" id="SSF53659">
    <property type="entry name" value="Isocitrate/Isopropylmalate dehydrogenase-like"/>
    <property type="match status" value="1"/>
</dbReference>
<keyword evidence="7" id="KW-0170">Cobalt</keyword>
<comment type="similarity">
    <text evidence="7">Belongs to the PdxA family.</text>
</comment>
<comment type="function">
    <text evidence="7">Catalyzes the NAD(P)-dependent oxidation of 4-(phosphooxy)-L-threonine (HTP) into 2-amino-3-oxo-4-(phosphooxy)butyric acid which spontaneously decarboxylates to form 3-amino-2-oxopropyl phosphate (AHAP).</text>
</comment>
<evidence type="ECO:0000256" key="5">
    <source>
        <dbReference type="ARBA" id="ARBA00023027"/>
    </source>
</evidence>
<comment type="caution">
    <text evidence="8">The sequence shown here is derived from an EMBL/GenBank/DDBJ whole genome shotgun (WGS) entry which is preliminary data.</text>
</comment>
<comment type="cofactor">
    <cofactor evidence="7">
        <name>Zn(2+)</name>
        <dbReference type="ChEBI" id="CHEBI:29105"/>
    </cofactor>
    <cofactor evidence="7">
        <name>Mg(2+)</name>
        <dbReference type="ChEBI" id="CHEBI:18420"/>
    </cofactor>
    <cofactor evidence="7">
        <name>Co(2+)</name>
        <dbReference type="ChEBI" id="CHEBI:48828"/>
    </cofactor>
    <text evidence="7">Binds 1 divalent metal cation per subunit. Can use ions such as Zn(2+), Mg(2+) or Co(2+).</text>
</comment>
<keyword evidence="7" id="KW-0862">Zinc</keyword>
<organism evidence="8 9">
    <name type="scientific">Fodinicurvata halophila</name>
    <dbReference type="NCBI Taxonomy" id="1419723"/>
    <lineage>
        <taxon>Bacteria</taxon>
        <taxon>Pseudomonadati</taxon>
        <taxon>Pseudomonadota</taxon>
        <taxon>Alphaproteobacteria</taxon>
        <taxon>Rhodospirillales</taxon>
        <taxon>Rhodovibrionaceae</taxon>
        <taxon>Fodinicurvata</taxon>
    </lineage>
</organism>
<dbReference type="RefSeq" id="WP_382421969.1">
    <property type="nucleotide sequence ID" value="NZ_JBHSCW010000003.1"/>
</dbReference>
<name>A0ABV8UKR3_9PROT</name>
<keyword evidence="7" id="KW-0460">Magnesium</keyword>
<dbReference type="PANTHER" id="PTHR30004">
    <property type="entry name" value="4-HYDROXYTHREONINE-4-PHOSPHATE DEHYDROGENASE"/>
    <property type="match status" value="1"/>
</dbReference>
<keyword evidence="1 7" id="KW-0963">Cytoplasm</keyword>
<dbReference type="EMBL" id="JBHSCW010000003">
    <property type="protein sequence ID" value="MFC4351644.1"/>
    <property type="molecule type" value="Genomic_DNA"/>
</dbReference>
<evidence type="ECO:0000256" key="1">
    <source>
        <dbReference type="ARBA" id="ARBA00022490"/>
    </source>
</evidence>
<dbReference type="InterPro" id="IPR037510">
    <property type="entry name" value="PdxA"/>
</dbReference>
<comment type="pathway">
    <text evidence="7">Cofactor biosynthesis; pyridoxine 5'-phosphate biosynthesis; pyridoxine 5'-phosphate from D-erythrose 4-phosphate: step 4/5.</text>
</comment>
<gene>
    <name evidence="7 8" type="primary">pdxA</name>
    <name evidence="8" type="ORF">ACFOW6_08840</name>
</gene>
<dbReference type="Proteomes" id="UP001595799">
    <property type="component" value="Unassembled WGS sequence"/>
</dbReference>
<proteinExistence type="inferred from homology"/>
<keyword evidence="4 7" id="KW-0560">Oxidoreductase</keyword>
<evidence type="ECO:0000256" key="4">
    <source>
        <dbReference type="ARBA" id="ARBA00023002"/>
    </source>
</evidence>
<feature type="binding site" evidence="7">
    <location>
        <position position="284"/>
    </location>
    <ligand>
        <name>substrate</name>
    </ligand>
</feature>
<evidence type="ECO:0000256" key="2">
    <source>
        <dbReference type="ARBA" id="ARBA00022723"/>
    </source>
</evidence>
<reference evidence="9" key="1">
    <citation type="journal article" date="2019" name="Int. J. Syst. Evol. Microbiol.">
        <title>The Global Catalogue of Microorganisms (GCM) 10K type strain sequencing project: providing services to taxonomists for standard genome sequencing and annotation.</title>
        <authorList>
            <consortium name="The Broad Institute Genomics Platform"/>
            <consortium name="The Broad Institute Genome Sequencing Center for Infectious Disease"/>
            <person name="Wu L."/>
            <person name="Ma J."/>
        </authorList>
    </citation>
    <scope>NUCLEOTIDE SEQUENCE [LARGE SCALE GENOMIC DNA]</scope>
    <source>
        <strain evidence="9">CECT 8472</strain>
    </source>
</reference>
<feature type="binding site" evidence="7">
    <location>
        <position position="221"/>
    </location>
    <ligand>
        <name>a divalent metal cation</name>
        <dbReference type="ChEBI" id="CHEBI:60240"/>
        <note>ligand shared between dimeric partners</note>
    </ligand>
</feature>
<protein>
    <recommendedName>
        <fullName evidence="7">4-hydroxythreonine-4-phosphate dehydrogenase</fullName>
        <ecNumber evidence="7">1.1.1.262</ecNumber>
    </recommendedName>
    <alternativeName>
        <fullName evidence="7">4-(phosphohydroxy)-L-threonine dehydrogenase</fullName>
    </alternativeName>
</protein>
<dbReference type="Gene3D" id="3.40.718.10">
    <property type="entry name" value="Isopropylmalate Dehydrogenase"/>
    <property type="match status" value="1"/>
</dbReference>
<dbReference type="PANTHER" id="PTHR30004:SF6">
    <property type="entry name" value="D-THREONATE 4-PHOSPHATE DEHYDROGENASE"/>
    <property type="match status" value="1"/>
</dbReference>
<dbReference type="EC" id="1.1.1.262" evidence="7"/>
<dbReference type="InterPro" id="IPR005255">
    <property type="entry name" value="PdxA_fam"/>
</dbReference>
<feature type="binding site" evidence="7">
    <location>
        <position position="293"/>
    </location>
    <ligand>
        <name>substrate</name>
    </ligand>
</feature>
<evidence type="ECO:0000256" key="6">
    <source>
        <dbReference type="ARBA" id="ARBA00023096"/>
    </source>
</evidence>
<keyword evidence="3 7" id="KW-0521">NADP</keyword>
<comment type="subcellular location">
    <subcellularLocation>
        <location evidence="7">Cytoplasm</location>
    </subcellularLocation>
</comment>
<comment type="miscellaneous">
    <text evidence="7">The active site is located at the dimer interface.</text>
</comment>
<accession>A0ABV8UKR3</accession>
<keyword evidence="9" id="KW-1185">Reference proteome</keyword>
<keyword evidence="5 7" id="KW-0520">NAD</keyword>
<feature type="binding site" evidence="7">
    <location>
        <position position="145"/>
    </location>
    <ligand>
        <name>substrate</name>
    </ligand>
</feature>
<feature type="binding site" evidence="7">
    <location>
        <position position="146"/>
    </location>
    <ligand>
        <name>substrate</name>
    </ligand>
</feature>
<dbReference type="NCBIfam" id="TIGR00557">
    <property type="entry name" value="pdxA"/>
    <property type="match status" value="1"/>
</dbReference>
<feature type="binding site" evidence="7">
    <location>
        <position position="176"/>
    </location>
    <ligand>
        <name>a divalent metal cation</name>
        <dbReference type="ChEBI" id="CHEBI:60240"/>
        <note>ligand shared between dimeric partners</note>
    </ligand>
</feature>
<sequence length="345" mass="37558">MSEPLMPQHDPPIALTMGDPAGIGPEITLKCWLQRNQATCPPFLFLGSAELLETCARSLEVEVPIHRLQEPVQARDVFPDALPVLDLPLPAPCRPGVPDSRNAPMVIRSIDLAYDLVRTGQASALVTNPIHKNSLYSSGFSQPGHTEYLAQLCGLDFRPVMMLASERLRVVPVTVHVPLREIPSRLTREGIVHAAEITYLALQRDFDIPAPRLAMAGLNPHAGEAGSMGREEIDLLLPAVRDLQAKGMPIDEPRAADSLFHETARGRYDAVLCMYHDQALIPIKTLDFDKAVNVTLGLPVVRTSPDHGTAFNIAGQNQANPSSLRAALDLAARMARARTADIHSS</sequence>
<comment type="catalytic activity">
    <reaction evidence="7">
        <text>4-(phosphooxy)-L-threonine + NAD(+) = 3-amino-2-oxopropyl phosphate + CO2 + NADH</text>
        <dbReference type="Rhea" id="RHEA:32275"/>
        <dbReference type="ChEBI" id="CHEBI:16526"/>
        <dbReference type="ChEBI" id="CHEBI:57279"/>
        <dbReference type="ChEBI" id="CHEBI:57540"/>
        <dbReference type="ChEBI" id="CHEBI:57945"/>
        <dbReference type="ChEBI" id="CHEBI:58452"/>
        <dbReference type="EC" id="1.1.1.262"/>
    </reaction>
</comment>